<feature type="domain" description="Nucleoside phosphorylase" evidence="1">
    <location>
        <begin position="30"/>
        <end position="256"/>
    </location>
</feature>
<dbReference type="GO" id="GO:0005829">
    <property type="term" value="C:cytosol"/>
    <property type="evidence" value="ECO:0007669"/>
    <property type="project" value="TreeGrafter"/>
</dbReference>
<dbReference type="OrthoDB" id="416752at2759"/>
<organism evidence="2 3">
    <name type="scientific">Modicella reniformis</name>
    <dbReference type="NCBI Taxonomy" id="1440133"/>
    <lineage>
        <taxon>Eukaryota</taxon>
        <taxon>Fungi</taxon>
        <taxon>Fungi incertae sedis</taxon>
        <taxon>Mucoromycota</taxon>
        <taxon>Mortierellomycotina</taxon>
        <taxon>Mortierellomycetes</taxon>
        <taxon>Mortierellales</taxon>
        <taxon>Mortierellaceae</taxon>
        <taxon>Modicella</taxon>
    </lineage>
</organism>
<name>A0A9P6J632_9FUNG</name>
<dbReference type="CDD" id="cd17769">
    <property type="entry name" value="NP_TgUP-like"/>
    <property type="match status" value="1"/>
</dbReference>
<evidence type="ECO:0000259" key="1">
    <source>
        <dbReference type="Pfam" id="PF01048"/>
    </source>
</evidence>
<dbReference type="InterPro" id="IPR035994">
    <property type="entry name" value="Nucleoside_phosphorylase_sf"/>
</dbReference>
<evidence type="ECO:0000313" key="2">
    <source>
        <dbReference type="EMBL" id="KAF9963502.1"/>
    </source>
</evidence>
<dbReference type="SUPFAM" id="SSF53167">
    <property type="entry name" value="Purine and uridine phosphorylases"/>
    <property type="match status" value="1"/>
</dbReference>
<comment type="caution">
    <text evidence="2">The sequence shown here is derived from an EMBL/GenBank/DDBJ whole genome shotgun (WGS) entry which is preliminary data.</text>
</comment>
<dbReference type="InterPro" id="IPR000845">
    <property type="entry name" value="Nucleoside_phosphorylase_d"/>
</dbReference>
<accession>A0A9P6J632</accession>
<proteinExistence type="predicted"/>
<keyword evidence="3" id="KW-1185">Reference proteome</keyword>
<sequence length="331" mass="36281">MSMSNANFPVDAEGRTYHVGVKRGELANRILTVGDPARAIVLSRFLDGVDLENTPPKTVPGNLFSFASHRGFLTITGRFKGVPVSIVAIGMGVSMMDFFVRECRAVVDGPMVIIRFGSCGSLSDAAVGDVCVPSGAYIVQRNYNYFAEEKEENMKSYHFSRVVEADPEITQTLIKNMSSKLGPNHIWSGINATADSFYSSQGRQDLNFTDDNFELFEELVQHEPNTMTLEMETFALYHLAKSSTGAPLLATTLNHNSNGNGNGNGNRKMNSIRAGACMMVFAQRKTNDFITKTDVARIELAGQAVFESLVEVSLAVEDELHPSEGSVWEKI</sequence>
<evidence type="ECO:0000313" key="3">
    <source>
        <dbReference type="Proteomes" id="UP000749646"/>
    </source>
</evidence>
<dbReference type="EMBL" id="JAAAHW010006285">
    <property type="protein sequence ID" value="KAF9963502.1"/>
    <property type="molecule type" value="Genomic_DNA"/>
</dbReference>
<dbReference type="AlphaFoldDB" id="A0A9P6J632"/>
<gene>
    <name evidence="2" type="ORF">BGZ65_002842</name>
</gene>
<dbReference type="Gene3D" id="3.40.50.1580">
    <property type="entry name" value="Nucleoside phosphorylase domain"/>
    <property type="match status" value="1"/>
</dbReference>
<dbReference type="Pfam" id="PF01048">
    <property type="entry name" value="PNP_UDP_1"/>
    <property type="match status" value="1"/>
</dbReference>
<dbReference type="GO" id="GO:0006218">
    <property type="term" value="P:uridine catabolic process"/>
    <property type="evidence" value="ECO:0007669"/>
    <property type="project" value="TreeGrafter"/>
</dbReference>
<dbReference type="GO" id="GO:0004850">
    <property type="term" value="F:uridine phosphorylase activity"/>
    <property type="evidence" value="ECO:0007669"/>
    <property type="project" value="TreeGrafter"/>
</dbReference>
<dbReference type="Proteomes" id="UP000749646">
    <property type="component" value="Unassembled WGS sequence"/>
</dbReference>
<protein>
    <recommendedName>
        <fullName evidence="1">Nucleoside phosphorylase domain-containing protein</fullName>
    </recommendedName>
</protein>
<reference evidence="2" key="1">
    <citation type="journal article" date="2020" name="Fungal Divers.">
        <title>Resolving the Mortierellaceae phylogeny through synthesis of multi-gene phylogenetics and phylogenomics.</title>
        <authorList>
            <person name="Vandepol N."/>
            <person name="Liber J."/>
            <person name="Desiro A."/>
            <person name="Na H."/>
            <person name="Kennedy M."/>
            <person name="Barry K."/>
            <person name="Grigoriev I.V."/>
            <person name="Miller A.N."/>
            <person name="O'Donnell K."/>
            <person name="Stajich J.E."/>
            <person name="Bonito G."/>
        </authorList>
    </citation>
    <scope>NUCLEOTIDE SEQUENCE</scope>
    <source>
        <strain evidence="2">MES-2147</strain>
    </source>
</reference>
<dbReference type="PANTHER" id="PTHR43691:SF14">
    <property type="entry name" value="URIDINE PHOSPHORYLASE"/>
    <property type="match status" value="1"/>
</dbReference>
<dbReference type="PANTHER" id="PTHR43691">
    <property type="entry name" value="URIDINE PHOSPHORYLASE"/>
    <property type="match status" value="1"/>
</dbReference>